<evidence type="ECO:0000256" key="2">
    <source>
        <dbReference type="SAM" id="MobiDB-lite"/>
    </source>
</evidence>
<evidence type="ECO:0000313" key="4">
    <source>
        <dbReference type="Proteomes" id="UP000241890"/>
    </source>
</evidence>
<feature type="compositionally biased region" description="Polar residues" evidence="2">
    <location>
        <begin position="169"/>
        <end position="178"/>
    </location>
</feature>
<sequence length="391" mass="42288">METPELAEMLVARACEDLSAAVRALEVRAVLREVVDEIVEAEERAKGLALGKALRVALAQADEARKNEIELREECCAWRKGAAKTRADAAALAKTLGREFEQTRAAVAAAREQEQELHLLREEQALWPGRLQATEALLLESRARVVELEAQVEALLAVQQDLQEQQWLTAPSGPSNSLDAAAPGAATAERPTSSLSQSTADAGLQDTQTLTRGVGWRFSLGRKRSIGSQGSASDVARDPQQHKAILGFEKKLESVNTALAASKSAIEDRDAQIEALTAAKDINAQRVKELETALDAAAVEVHRLHDQLAADKEVITFLDDRVGQLERGARDVQAGRDASRIAREASLETDLSIARSRANKLADQLLAAQAAKRLLAREVRSLRAAAESQLT</sequence>
<keyword evidence="1" id="KW-0175">Coiled coil</keyword>
<dbReference type="Proteomes" id="UP000241890">
    <property type="component" value="Unassembled WGS sequence"/>
</dbReference>
<dbReference type="EMBL" id="BEYU01000007">
    <property type="protein sequence ID" value="GBG24643.1"/>
    <property type="molecule type" value="Genomic_DNA"/>
</dbReference>
<name>A0A2R5G832_9STRA</name>
<gene>
    <name evidence="3" type="ORF">FCC1311_008622</name>
</gene>
<organism evidence="3 4">
    <name type="scientific">Hondaea fermentalgiana</name>
    <dbReference type="NCBI Taxonomy" id="2315210"/>
    <lineage>
        <taxon>Eukaryota</taxon>
        <taxon>Sar</taxon>
        <taxon>Stramenopiles</taxon>
        <taxon>Bigyra</taxon>
        <taxon>Labyrinthulomycetes</taxon>
        <taxon>Thraustochytrida</taxon>
        <taxon>Thraustochytriidae</taxon>
        <taxon>Hondaea</taxon>
    </lineage>
</organism>
<protein>
    <submittedName>
        <fullName evidence="3">Uncharacterized protein</fullName>
    </submittedName>
</protein>
<evidence type="ECO:0000256" key="1">
    <source>
        <dbReference type="SAM" id="Coils"/>
    </source>
</evidence>
<dbReference type="InParanoid" id="A0A2R5G832"/>
<keyword evidence="4" id="KW-1185">Reference proteome</keyword>
<accession>A0A2R5G832</accession>
<proteinExistence type="predicted"/>
<feature type="region of interest" description="Disordered" evidence="2">
    <location>
        <begin position="169"/>
        <end position="206"/>
    </location>
</feature>
<evidence type="ECO:0000313" key="3">
    <source>
        <dbReference type="EMBL" id="GBG24643.1"/>
    </source>
</evidence>
<feature type="coiled-coil region" evidence="1">
    <location>
        <begin position="131"/>
        <end position="165"/>
    </location>
</feature>
<feature type="compositionally biased region" description="Polar residues" evidence="2">
    <location>
        <begin position="190"/>
        <end position="206"/>
    </location>
</feature>
<dbReference type="AlphaFoldDB" id="A0A2R5G832"/>
<reference evidence="3 4" key="1">
    <citation type="submission" date="2017-12" db="EMBL/GenBank/DDBJ databases">
        <title>Sequencing, de novo assembly and annotation of complete genome of a new Thraustochytrid species, strain FCC1311.</title>
        <authorList>
            <person name="Sedici K."/>
            <person name="Godart F."/>
            <person name="Aiese Cigliano R."/>
            <person name="Sanseverino W."/>
            <person name="Barakat M."/>
            <person name="Ortet P."/>
            <person name="Marechal E."/>
            <person name="Cagnac O."/>
            <person name="Amato A."/>
        </authorList>
    </citation>
    <scope>NUCLEOTIDE SEQUENCE [LARGE SCALE GENOMIC DNA]</scope>
</reference>
<comment type="caution">
    <text evidence="3">The sequence shown here is derived from an EMBL/GenBank/DDBJ whole genome shotgun (WGS) entry which is preliminary data.</text>
</comment>